<evidence type="ECO:0000256" key="6">
    <source>
        <dbReference type="ARBA" id="ARBA00022884"/>
    </source>
</evidence>
<evidence type="ECO:0000256" key="9">
    <source>
        <dbReference type="SAM" id="MobiDB-lite"/>
    </source>
</evidence>
<keyword evidence="5 7" id="KW-0949">S-adenosyl-L-methionine</keyword>
<evidence type="ECO:0000256" key="8">
    <source>
        <dbReference type="PROSITE-ProRule" id="PRU01026"/>
    </source>
</evidence>
<dbReference type="SMART" id="SM00650">
    <property type="entry name" value="rADc"/>
    <property type="match status" value="1"/>
</dbReference>
<evidence type="ECO:0000256" key="3">
    <source>
        <dbReference type="ARBA" id="ARBA00022603"/>
    </source>
</evidence>
<keyword evidence="1 7" id="KW-0963">Cytoplasm</keyword>
<keyword evidence="3 7" id="KW-0489">Methyltransferase</keyword>
<comment type="subcellular location">
    <subcellularLocation>
        <location evidence="7">Cytoplasm</location>
    </subcellularLocation>
</comment>
<accession>A0A524RPS9</accession>
<dbReference type="GO" id="GO:0005829">
    <property type="term" value="C:cytosol"/>
    <property type="evidence" value="ECO:0007669"/>
    <property type="project" value="TreeGrafter"/>
</dbReference>
<dbReference type="PANTHER" id="PTHR11727">
    <property type="entry name" value="DIMETHYLADENOSINE TRANSFERASE"/>
    <property type="match status" value="1"/>
</dbReference>
<feature type="domain" description="Ribosomal RNA adenine methylase transferase N-terminal" evidence="10">
    <location>
        <begin position="60"/>
        <end position="240"/>
    </location>
</feature>
<dbReference type="PANTHER" id="PTHR11727:SF7">
    <property type="entry name" value="DIMETHYLADENOSINE TRANSFERASE-RELATED"/>
    <property type="match status" value="1"/>
</dbReference>
<dbReference type="InterPro" id="IPR029063">
    <property type="entry name" value="SAM-dependent_MTases_sf"/>
</dbReference>
<dbReference type="Gene3D" id="1.10.8.100">
    <property type="entry name" value="Ribosomal RNA adenine dimethylase-like, domain 2"/>
    <property type="match status" value="1"/>
</dbReference>
<comment type="catalytic activity">
    <reaction evidence="7">
        <text>adenosine(1518)/adenosine(1519) in 16S rRNA + 4 S-adenosyl-L-methionine = N(6)-dimethyladenosine(1518)/N(6)-dimethyladenosine(1519) in 16S rRNA + 4 S-adenosyl-L-homocysteine + 4 H(+)</text>
        <dbReference type="Rhea" id="RHEA:19609"/>
        <dbReference type="Rhea" id="RHEA-COMP:10232"/>
        <dbReference type="Rhea" id="RHEA-COMP:10233"/>
        <dbReference type="ChEBI" id="CHEBI:15378"/>
        <dbReference type="ChEBI" id="CHEBI:57856"/>
        <dbReference type="ChEBI" id="CHEBI:59789"/>
        <dbReference type="ChEBI" id="CHEBI:74411"/>
        <dbReference type="ChEBI" id="CHEBI:74493"/>
        <dbReference type="EC" id="2.1.1.182"/>
    </reaction>
</comment>
<keyword evidence="4 7" id="KW-0808">Transferase</keyword>
<evidence type="ECO:0000256" key="1">
    <source>
        <dbReference type="ARBA" id="ARBA00022490"/>
    </source>
</evidence>
<organism evidence="11 12">
    <name type="scientific">Aphanocapsa feldmannii 277cV</name>
    <dbReference type="NCBI Taxonomy" id="2507553"/>
    <lineage>
        <taxon>Bacteria</taxon>
        <taxon>Bacillati</taxon>
        <taxon>Cyanobacteriota</taxon>
        <taxon>Cyanophyceae</taxon>
        <taxon>Oscillatoriophycideae</taxon>
        <taxon>Chroococcales</taxon>
        <taxon>Microcystaceae</taxon>
        <taxon>Aphanocapsa</taxon>
    </lineage>
</organism>
<evidence type="ECO:0000313" key="11">
    <source>
        <dbReference type="EMBL" id="TGG93818.1"/>
    </source>
</evidence>
<comment type="similarity">
    <text evidence="7">Belongs to the class I-like SAM-binding methyltransferase superfamily. rRNA adenine N(6)-methyltransferase family. RsmA subfamily.</text>
</comment>
<feature type="binding site" evidence="7 8">
    <location>
        <position position="150"/>
    </location>
    <ligand>
        <name>S-adenosyl-L-methionine</name>
        <dbReference type="ChEBI" id="CHEBI:59789"/>
    </ligand>
</feature>
<dbReference type="EC" id="2.1.1.182" evidence="7"/>
<evidence type="ECO:0000256" key="7">
    <source>
        <dbReference type="HAMAP-Rule" id="MF_00607"/>
    </source>
</evidence>
<feature type="binding site" evidence="7 8">
    <location>
        <position position="53"/>
    </location>
    <ligand>
        <name>S-adenosyl-L-methionine</name>
        <dbReference type="ChEBI" id="CHEBI:59789"/>
    </ligand>
</feature>
<feature type="binding site" evidence="7 8">
    <location>
        <position position="127"/>
    </location>
    <ligand>
        <name>S-adenosyl-L-methionine</name>
        <dbReference type="ChEBI" id="CHEBI:59789"/>
    </ligand>
</feature>
<dbReference type="InterPro" id="IPR023165">
    <property type="entry name" value="rRNA_Ade_diMease-like_C"/>
</dbReference>
<evidence type="ECO:0000256" key="5">
    <source>
        <dbReference type="ARBA" id="ARBA00022691"/>
    </source>
</evidence>
<sequence>MPRRGPLDSARLKPHPPDSAAAPTGENEDPLILGLTTPVSAVAHRPRRRFAQHWLRDGVVLDRIVEAAGLCRDDVVLEVGPGRGALTQRLLQAGVATVVALELDRDLITVLRRRFAPEPRLQLIQGDALALLRQPLPCPLPRQPNKVVANIPYNITGPLLEVLIGGLRNPRDPPFERLVVLLQKEVGDRITARPGHSDAGALSTRMQLLASCERICDVSPHCFKPAPKVMSEVIRLHPRALPAALRDPATMAMLDRLLGLAYGNRRKMLRSSLSCFPAEQLRTHASQAGIPLTARPQDLSLDQWVGLAAALAPTRS</sequence>
<protein>
    <recommendedName>
        <fullName evidence="7">Ribosomal RNA small subunit methyltransferase A</fullName>
        <ecNumber evidence="7">2.1.1.182</ecNumber>
    </recommendedName>
    <alternativeName>
        <fullName evidence="7">16S rRNA (adenine(1518)-N(6)/adenine(1519)-N(6))-dimethyltransferase</fullName>
    </alternativeName>
    <alternativeName>
        <fullName evidence="7">16S rRNA dimethyladenosine transferase</fullName>
    </alternativeName>
    <alternativeName>
        <fullName evidence="7">16S rRNA dimethylase</fullName>
    </alternativeName>
    <alternativeName>
        <fullName evidence="7">S-adenosylmethionine-6-N', N'-adenosyl(rRNA) dimethyltransferase</fullName>
    </alternativeName>
</protein>
<evidence type="ECO:0000313" key="12">
    <source>
        <dbReference type="Proteomes" id="UP000317990"/>
    </source>
</evidence>
<dbReference type="SUPFAM" id="SSF53335">
    <property type="entry name" value="S-adenosyl-L-methionine-dependent methyltransferases"/>
    <property type="match status" value="1"/>
</dbReference>
<name>A0A524RPS9_9CHRO</name>
<dbReference type="InterPro" id="IPR001737">
    <property type="entry name" value="KsgA/Erm"/>
</dbReference>
<feature type="region of interest" description="Disordered" evidence="9">
    <location>
        <begin position="1"/>
        <end position="30"/>
    </location>
</feature>
<keyword evidence="2 7" id="KW-0698">rRNA processing</keyword>
<dbReference type="CDD" id="cd02440">
    <property type="entry name" value="AdoMet_MTases"/>
    <property type="match status" value="1"/>
</dbReference>
<dbReference type="AlphaFoldDB" id="A0A524RPS9"/>
<proteinExistence type="inferred from homology"/>
<keyword evidence="6 7" id="KW-0694">RNA-binding</keyword>
<comment type="caution">
    <text evidence="11">The sequence shown here is derived from an EMBL/GenBank/DDBJ whole genome shotgun (WGS) entry which is preliminary data.</text>
</comment>
<reference evidence="11 12" key="1">
    <citation type="journal article" date="2019" name="mSystems">
        <title>Life at home and on the roam: Genomic adaptions reflect the dual lifestyle of an intracellular, facultative symbiont.</title>
        <authorList>
            <person name="Burgsdorf I."/>
        </authorList>
    </citation>
    <scope>NUCLEOTIDE SEQUENCE [LARGE SCALE GENOMIC DNA]</scope>
    <source>
        <strain evidence="11">277cV</strain>
    </source>
</reference>
<evidence type="ECO:0000256" key="2">
    <source>
        <dbReference type="ARBA" id="ARBA00022552"/>
    </source>
</evidence>
<comment type="function">
    <text evidence="7">Specifically dimethylates two adjacent adenosines (A1518 and A1519) in the loop of a conserved hairpin near the 3'-end of 16S rRNA in the 30S particle. May play a critical role in biogenesis of 30S subunits.</text>
</comment>
<feature type="binding site" evidence="7 8">
    <location>
        <position position="55"/>
    </location>
    <ligand>
        <name>S-adenosyl-L-methionine</name>
        <dbReference type="ChEBI" id="CHEBI:59789"/>
    </ligand>
</feature>
<feature type="binding site" evidence="7 8">
    <location>
        <position position="80"/>
    </location>
    <ligand>
        <name>S-adenosyl-L-methionine</name>
        <dbReference type="ChEBI" id="CHEBI:59789"/>
    </ligand>
</feature>
<evidence type="ECO:0000256" key="4">
    <source>
        <dbReference type="ARBA" id="ARBA00022679"/>
    </source>
</evidence>
<feature type="binding site" evidence="7 8">
    <location>
        <position position="102"/>
    </location>
    <ligand>
        <name>S-adenosyl-L-methionine</name>
        <dbReference type="ChEBI" id="CHEBI:59789"/>
    </ligand>
</feature>
<dbReference type="Pfam" id="PF00398">
    <property type="entry name" value="RrnaAD"/>
    <property type="match status" value="1"/>
</dbReference>
<dbReference type="Proteomes" id="UP000317990">
    <property type="component" value="Unassembled WGS sequence"/>
</dbReference>
<dbReference type="PROSITE" id="PS51689">
    <property type="entry name" value="SAM_RNA_A_N6_MT"/>
    <property type="match status" value="1"/>
</dbReference>
<gene>
    <name evidence="7 11" type="primary">rsmA</name>
    <name evidence="7" type="synonym">ksgA</name>
    <name evidence="11" type="ORF">ERJ67_03165</name>
</gene>
<dbReference type="Gene3D" id="3.40.50.150">
    <property type="entry name" value="Vaccinia Virus protein VP39"/>
    <property type="match status" value="1"/>
</dbReference>
<dbReference type="GO" id="GO:0003723">
    <property type="term" value="F:RNA binding"/>
    <property type="evidence" value="ECO:0007669"/>
    <property type="project" value="UniProtKB-UniRule"/>
</dbReference>
<dbReference type="PROSITE" id="PS01131">
    <property type="entry name" value="RRNA_A_DIMETH"/>
    <property type="match status" value="1"/>
</dbReference>
<dbReference type="InterPro" id="IPR020598">
    <property type="entry name" value="rRNA_Ade_methylase_Trfase_N"/>
</dbReference>
<evidence type="ECO:0000259" key="10">
    <source>
        <dbReference type="SMART" id="SM00650"/>
    </source>
</evidence>
<dbReference type="NCBIfam" id="TIGR00755">
    <property type="entry name" value="ksgA"/>
    <property type="match status" value="1"/>
</dbReference>
<dbReference type="GO" id="GO:0052908">
    <property type="term" value="F:16S rRNA (adenine(1518)-N(6)/adenine(1519)-N(6))-dimethyltransferase activity"/>
    <property type="evidence" value="ECO:0007669"/>
    <property type="project" value="UniProtKB-EC"/>
</dbReference>
<dbReference type="HAMAP" id="MF_00607">
    <property type="entry name" value="16SrRNA_methyltr_A"/>
    <property type="match status" value="1"/>
</dbReference>
<dbReference type="EMBL" id="SRMO01000049">
    <property type="protein sequence ID" value="TGG93818.1"/>
    <property type="molecule type" value="Genomic_DNA"/>
</dbReference>
<dbReference type="InterPro" id="IPR020596">
    <property type="entry name" value="rRNA_Ade_Mease_Trfase_CS"/>
</dbReference>
<dbReference type="InterPro" id="IPR011530">
    <property type="entry name" value="rRNA_adenine_dimethylase"/>
</dbReference>